<name>A0ABS8JRN2_9BURK</name>
<dbReference type="RefSeq" id="WP_230508714.1">
    <property type="nucleotide sequence ID" value="NZ_JAJITD010000003.1"/>
</dbReference>
<dbReference type="EMBL" id="JAJITD010000003">
    <property type="protein sequence ID" value="MCC8392512.1"/>
    <property type="molecule type" value="Genomic_DNA"/>
</dbReference>
<evidence type="ECO:0000313" key="1">
    <source>
        <dbReference type="EMBL" id="MCC8392512.1"/>
    </source>
</evidence>
<reference evidence="1 2" key="1">
    <citation type="submission" date="2021-11" db="EMBL/GenBank/DDBJ databases">
        <authorList>
            <person name="Oh E.-T."/>
            <person name="Kim S.-B."/>
        </authorList>
    </citation>
    <scope>NUCLEOTIDE SEQUENCE [LARGE SCALE GENOMIC DNA]</scope>
    <source>
        <strain evidence="1 2">MMS20-SJTR3</strain>
    </source>
</reference>
<comment type="caution">
    <text evidence="1">The sequence shown here is derived from an EMBL/GenBank/DDBJ whole genome shotgun (WGS) entry which is preliminary data.</text>
</comment>
<sequence length="417" mass="45677">MATPILPIVSRHVEDAADLWSTRSMLVRAPHVKIRHIGRFDERIAAHLDGIAVAGEVGWKFCEAALATASAGAIFTATVRAIEDANEPAVEKLLSIAQTLPDARKGLIAAFGWVSGPQLVGLVGRMLQSANPFRRMVGMAACAMHRVDPGKPLDTAIVDPAPILRAKALQVAGDLGRVDLLPFCISSLDDTDERCRFWAAWSGVLLGDRHAALAKLVESDSGPVSPGRSPLQLALMAMELRAAHALLAEIAKDRGHVRDLIRCVAAACDPSYVPWLIGLMSDLRLTRLAGEAFSWITGADLAWLDLDRKPPENIEDGPNDDPHDNLVALDEDFGLPWPDSEKVARWWHENAHRFQAGGRYFVGAPLSGAHCVQVLQDGYQRQRVAAAYWSCLLRADRVVFDCAAPSWRQRRWLERGR</sequence>
<proteinExistence type="predicted"/>
<dbReference type="Gene3D" id="1.25.10.10">
    <property type="entry name" value="Leucine-rich Repeat Variant"/>
    <property type="match status" value="1"/>
</dbReference>
<accession>A0ABS8JRN2</accession>
<dbReference type="SUPFAM" id="SSF48371">
    <property type="entry name" value="ARM repeat"/>
    <property type="match status" value="1"/>
</dbReference>
<gene>
    <name evidence="1" type="ORF">LJ656_07915</name>
</gene>
<dbReference type="InterPro" id="IPR011959">
    <property type="entry name" value="CHP02270"/>
</dbReference>
<dbReference type="NCBIfam" id="TIGR02270">
    <property type="entry name" value="TIGR02270 family protein"/>
    <property type="match status" value="1"/>
</dbReference>
<organism evidence="1 2">
    <name type="scientific">Paraburkholderia sejongensis</name>
    <dbReference type="NCBI Taxonomy" id="2886946"/>
    <lineage>
        <taxon>Bacteria</taxon>
        <taxon>Pseudomonadati</taxon>
        <taxon>Pseudomonadota</taxon>
        <taxon>Betaproteobacteria</taxon>
        <taxon>Burkholderiales</taxon>
        <taxon>Burkholderiaceae</taxon>
        <taxon>Paraburkholderia</taxon>
    </lineage>
</organism>
<dbReference type="InterPro" id="IPR011989">
    <property type="entry name" value="ARM-like"/>
</dbReference>
<dbReference type="Proteomes" id="UP001431019">
    <property type="component" value="Unassembled WGS sequence"/>
</dbReference>
<dbReference type="InterPro" id="IPR016024">
    <property type="entry name" value="ARM-type_fold"/>
</dbReference>
<keyword evidence="2" id="KW-1185">Reference proteome</keyword>
<evidence type="ECO:0000313" key="2">
    <source>
        <dbReference type="Proteomes" id="UP001431019"/>
    </source>
</evidence>
<protein>
    <submittedName>
        <fullName evidence="1">TIGR02270 family protein</fullName>
    </submittedName>
</protein>